<accession>A0A232F1P8</accession>
<proteinExistence type="predicted"/>
<keyword evidence="4 6" id="KW-0472">Membrane</keyword>
<dbReference type="EMBL" id="NNAY01001210">
    <property type="protein sequence ID" value="OXU24726.1"/>
    <property type="molecule type" value="Genomic_DNA"/>
</dbReference>
<dbReference type="Pfam" id="PF26037">
    <property type="entry name" value="zf-RING_DCST1_C"/>
    <property type="match status" value="1"/>
</dbReference>
<keyword evidence="7" id="KW-0732">Signal</keyword>
<feature type="region of interest" description="Disordered" evidence="5">
    <location>
        <begin position="948"/>
        <end position="977"/>
    </location>
</feature>
<dbReference type="Pfam" id="PF07782">
    <property type="entry name" value="DC_STAMP"/>
    <property type="match status" value="1"/>
</dbReference>
<reference evidence="10 11" key="1">
    <citation type="journal article" date="2017" name="Curr. Biol.">
        <title>The Evolution of Venom by Co-option of Single-Copy Genes.</title>
        <authorList>
            <person name="Martinson E.O."/>
            <person name="Mrinalini"/>
            <person name="Kelkar Y.D."/>
            <person name="Chang C.H."/>
            <person name="Werren J.H."/>
        </authorList>
    </citation>
    <scope>NUCLEOTIDE SEQUENCE [LARGE SCALE GENOMIC DNA]</scope>
    <source>
        <strain evidence="10 11">Alberta</strain>
        <tissue evidence="10">Whole body</tissue>
    </source>
</reference>
<dbReference type="InterPro" id="IPR036682">
    <property type="entry name" value="OS_D_A10/PebIII_sf"/>
</dbReference>
<feature type="domain" description="Dendritic cell-specific transmembrane protein-like" evidence="8">
    <location>
        <begin position="571"/>
        <end position="707"/>
    </location>
</feature>
<dbReference type="InterPro" id="IPR051856">
    <property type="entry name" value="CSR-E3_Ligase_Protein"/>
</dbReference>
<organism evidence="10 11">
    <name type="scientific">Trichomalopsis sarcophagae</name>
    <dbReference type="NCBI Taxonomy" id="543379"/>
    <lineage>
        <taxon>Eukaryota</taxon>
        <taxon>Metazoa</taxon>
        <taxon>Ecdysozoa</taxon>
        <taxon>Arthropoda</taxon>
        <taxon>Hexapoda</taxon>
        <taxon>Insecta</taxon>
        <taxon>Pterygota</taxon>
        <taxon>Neoptera</taxon>
        <taxon>Endopterygota</taxon>
        <taxon>Hymenoptera</taxon>
        <taxon>Apocrita</taxon>
        <taxon>Proctotrupomorpha</taxon>
        <taxon>Chalcidoidea</taxon>
        <taxon>Pteromalidae</taxon>
        <taxon>Pteromalinae</taxon>
        <taxon>Trichomalopsis</taxon>
    </lineage>
</organism>
<evidence type="ECO:0000259" key="8">
    <source>
        <dbReference type="Pfam" id="PF07782"/>
    </source>
</evidence>
<evidence type="ECO:0000256" key="6">
    <source>
        <dbReference type="SAM" id="Phobius"/>
    </source>
</evidence>
<feature type="transmembrane region" description="Helical" evidence="6">
    <location>
        <begin position="230"/>
        <end position="250"/>
    </location>
</feature>
<comment type="caution">
    <text evidence="10">The sequence shown here is derived from an EMBL/GenBank/DDBJ whole genome shotgun (WGS) entry which is preliminary data.</text>
</comment>
<dbReference type="Gene3D" id="1.10.2080.10">
    <property type="entry name" value="Insect odorant-binding protein A10/Ejaculatory bulb-specific protein 3"/>
    <property type="match status" value="2"/>
</dbReference>
<feature type="chain" id="PRO_5012398578" evidence="7">
    <location>
        <begin position="35"/>
        <end position="977"/>
    </location>
</feature>
<feature type="transmembrane region" description="Helical" evidence="6">
    <location>
        <begin position="270"/>
        <end position="288"/>
    </location>
</feature>
<keyword evidence="2 6" id="KW-0812">Transmembrane</keyword>
<feature type="domain" description="E3 ubiquitin-protein ligase DCST1-like C-terminal" evidence="9">
    <location>
        <begin position="763"/>
        <end position="808"/>
    </location>
</feature>
<feature type="compositionally biased region" description="Polar residues" evidence="5">
    <location>
        <begin position="958"/>
        <end position="968"/>
    </location>
</feature>
<feature type="compositionally biased region" description="Basic and acidic residues" evidence="5">
    <location>
        <begin position="367"/>
        <end position="386"/>
    </location>
</feature>
<dbReference type="PANTHER" id="PTHR21041">
    <property type="entry name" value="DENDRITIC CELL-SPECIFIC TRANSMEMBRANE PROTEIN"/>
    <property type="match status" value="1"/>
</dbReference>
<evidence type="ECO:0000256" key="5">
    <source>
        <dbReference type="SAM" id="MobiDB-lite"/>
    </source>
</evidence>
<keyword evidence="3 6" id="KW-1133">Transmembrane helix</keyword>
<evidence type="ECO:0000259" key="9">
    <source>
        <dbReference type="Pfam" id="PF26037"/>
    </source>
</evidence>
<keyword evidence="11" id="KW-1185">Reference proteome</keyword>
<dbReference type="Proteomes" id="UP000215335">
    <property type="component" value="Unassembled WGS sequence"/>
</dbReference>
<feature type="compositionally biased region" description="Basic and acidic residues" evidence="5">
    <location>
        <begin position="948"/>
        <end position="957"/>
    </location>
</feature>
<dbReference type="InterPro" id="IPR005055">
    <property type="entry name" value="A10/PebIII"/>
</dbReference>
<gene>
    <name evidence="10" type="ORF">TSAR_012125</name>
</gene>
<dbReference type="PANTHER" id="PTHR21041:SF17">
    <property type="entry name" value="E3 UBIQUITIN-PROTEIN LIGASE DCST1"/>
    <property type="match status" value="1"/>
</dbReference>
<evidence type="ECO:0000256" key="2">
    <source>
        <dbReference type="ARBA" id="ARBA00022692"/>
    </source>
</evidence>
<dbReference type="InterPro" id="IPR058842">
    <property type="entry name" value="DCST1_C"/>
</dbReference>
<dbReference type="InterPro" id="IPR012858">
    <property type="entry name" value="DC_STAMP-like"/>
</dbReference>
<evidence type="ECO:0000256" key="7">
    <source>
        <dbReference type="SAM" id="SignalP"/>
    </source>
</evidence>
<evidence type="ECO:0000256" key="3">
    <source>
        <dbReference type="ARBA" id="ARBA00022989"/>
    </source>
</evidence>
<evidence type="ECO:0000256" key="4">
    <source>
        <dbReference type="ARBA" id="ARBA00023136"/>
    </source>
</evidence>
<dbReference type="GO" id="GO:0016020">
    <property type="term" value="C:membrane"/>
    <property type="evidence" value="ECO:0007669"/>
    <property type="project" value="UniProtKB-SubCell"/>
</dbReference>
<evidence type="ECO:0000256" key="1">
    <source>
        <dbReference type="ARBA" id="ARBA00004141"/>
    </source>
</evidence>
<feature type="region of interest" description="Disordered" evidence="5">
    <location>
        <begin position="361"/>
        <end position="386"/>
    </location>
</feature>
<dbReference type="STRING" id="543379.A0A232F1P8"/>
<feature type="signal peptide" evidence="7">
    <location>
        <begin position="1"/>
        <end position="34"/>
    </location>
</feature>
<protein>
    <submittedName>
        <fullName evidence="10">Uncharacterized protein</fullName>
    </submittedName>
</protein>
<dbReference type="OrthoDB" id="5985669at2759"/>
<dbReference type="Pfam" id="PF03392">
    <property type="entry name" value="OS-D"/>
    <property type="match status" value="2"/>
</dbReference>
<sequence>MLRGYPPYITGFKIAMKTTLALALCVAFVAVCSAEEKYTTKFDNVDVDQILQNERLFKPYVNCLLKDTQCTPDGRELKRVLPDALVTNCEKCSEKQKAGADKVITFIAKNKPDIWEQVLAKYDTDNVYRTKFKKILEETRVYASKFKNKLKNKFSGESEPKSKRLIERYEDKLLKYYLKKFPTLFHICYDPVGTHRKARTAFGFLLGLILGLFLYTFIIKDLQLNSYSSLICGTAFTAGLSLGCALSLHFRCVCLLTIPGFFGRAGRSVLKALVLGYIIAGPVFNLTYNAKEVMRSFACSGQLTFNLTKTKYDLMFRPFHQAVTNMQESAGEIKRTLSSVGEMIEPISREIEDEDELEKLEEENDRLDELQGESDRRSQKIRDKADKEIEQAETEAEYYEAKYREKITARCEQQLSHGSERCRESFGKAYDECYETVTWIAAWMLCWPMKLTFVCNLVQALGGRKICDPDGKIDVGIGEGYASLLETRDKLNESLKDVKVNVKMSPKQVMLGVSDAARVAAGVMRDFEARKRFFDGLVTFIKRCLSVIFVKILLDASRYHYKYLRDIEHDNTAKLLLEVITASMFVILDRLLFEVLDVVRSHARLEITQEGQHDMSLEILGAGVVAKMVRGLVKGFNVKRRIKNFVTNEACLPRASRLPGSILFRIYGSYLAVWLMLLCQAYSQRLRRSISAFFYRKREKRRVLYLYNETLRRRLGFLRFARARVAKLARAHQLEPESRPFLTARLKWPKYFSWLQRFACSRRRCVVCGETEPRSRPEHRLCQTPDCFAVYCEECWTDVGQVCLACDRLQDSSADEETAVETDASTWLGTSCLLFLLGLAIGEERKYTTKYDDVDIESVIGNERLLNSYVGCLLDRKPCSPDAAELKTNLPDALATDCSSCSEAQKRISDRLSHHLIDNRPDDWDLLEQKYDPTGDYRARYLHSQEMDRIAEKDGKASTKNSESSMSFSREDGNKDE</sequence>
<comment type="subcellular location">
    <subcellularLocation>
        <location evidence="1">Membrane</location>
        <topology evidence="1">Multi-pass membrane protein</topology>
    </subcellularLocation>
</comment>
<dbReference type="AlphaFoldDB" id="A0A232F1P8"/>
<name>A0A232F1P8_9HYME</name>
<feature type="transmembrane region" description="Helical" evidence="6">
    <location>
        <begin position="201"/>
        <end position="218"/>
    </location>
</feature>
<evidence type="ECO:0000313" key="11">
    <source>
        <dbReference type="Proteomes" id="UP000215335"/>
    </source>
</evidence>
<dbReference type="SUPFAM" id="SSF100910">
    <property type="entry name" value="Chemosensory protein Csp2"/>
    <property type="match status" value="2"/>
</dbReference>
<evidence type="ECO:0000313" key="10">
    <source>
        <dbReference type="EMBL" id="OXU24726.1"/>
    </source>
</evidence>